<proteinExistence type="predicted"/>
<gene>
    <name evidence="2" type="ORF">SAMEA4029009_CIC11G00000000775</name>
</gene>
<evidence type="ECO:0000313" key="3">
    <source>
        <dbReference type="Proteomes" id="UP000182259"/>
    </source>
</evidence>
<evidence type="ECO:0000313" key="2">
    <source>
        <dbReference type="EMBL" id="SGZ51074.1"/>
    </source>
</evidence>
<feature type="region of interest" description="Disordered" evidence="1">
    <location>
        <begin position="450"/>
        <end position="489"/>
    </location>
</feature>
<dbReference type="AlphaFoldDB" id="A0A1L0BLL4"/>
<accession>A0A1L0BLL4</accession>
<dbReference type="EMBL" id="LT635765">
    <property type="protein sequence ID" value="SGZ51074.1"/>
    <property type="molecule type" value="Genomic_DNA"/>
</dbReference>
<evidence type="ECO:0000256" key="1">
    <source>
        <dbReference type="SAM" id="MobiDB-lite"/>
    </source>
</evidence>
<sequence>MSGLGIVLEEAESPVPLRAILAAPTPQSPRIAPPNFTDSEALLPPLPDDAAATVARTSTASPLVAPSRLHFQMTGSPVASNMEFADESLPSQLISYDNDLVRTQQSHKVLSDLFSDHLMYELDSLALNESTPMSFPPADLTSSGNNTVHLHQPPSLTSGSAGLTTNTSPLKRLKSLKNGIRKLSLLKMSSLLSVSSPVVAETPVAPPRPTLTPTYTDPSQDVSLLSSTGDSLRSSTFSSLAGVGQLAPASGSTPQAPAHIHTASLGLLAKARRRTLSGSHCTLAATTPPLPLPIITLSENLNTTKETMVDIEQNFFENIGTVGGAASDKDNLGKLTTSDELIEYSLYLNEHKKLVVGAYDATRERLISSGWCSNHDLENLSLQRDSSLSQIDTKLLQIEEKLNLEYQLLMLNNPTLAMPRGKHASNLREASLSPSLKVLESRCLPSPEAKLSCANRTGNDHNQFNETKRHEMTSYNYYEKKRNGKPKRE</sequence>
<protein>
    <submittedName>
        <fullName evidence="2">CIC11C00000000775</fullName>
    </submittedName>
</protein>
<name>A0A1L0BLL4_9ASCO</name>
<feature type="compositionally biased region" description="Polar residues" evidence="1">
    <location>
        <begin position="454"/>
        <end position="465"/>
    </location>
</feature>
<dbReference type="Proteomes" id="UP000182259">
    <property type="component" value="Chromosome II"/>
</dbReference>
<organism evidence="2 3">
    <name type="scientific">Sungouiella intermedia</name>
    <dbReference type="NCBI Taxonomy" id="45354"/>
    <lineage>
        <taxon>Eukaryota</taxon>
        <taxon>Fungi</taxon>
        <taxon>Dikarya</taxon>
        <taxon>Ascomycota</taxon>
        <taxon>Saccharomycotina</taxon>
        <taxon>Pichiomycetes</taxon>
        <taxon>Metschnikowiaceae</taxon>
        <taxon>Sungouiella</taxon>
    </lineage>
</organism>
<reference evidence="2 3" key="1">
    <citation type="submission" date="2016-10" db="EMBL/GenBank/DDBJ databases">
        <authorList>
            <person name="de Groot N.N."/>
        </authorList>
    </citation>
    <scope>NUCLEOTIDE SEQUENCE [LARGE SCALE GENOMIC DNA]</scope>
    <source>
        <strain evidence="2 3">PYCC 4715</strain>
    </source>
</reference>